<dbReference type="SUPFAM" id="SSF56235">
    <property type="entry name" value="N-terminal nucleophile aminohydrolases (Ntn hydrolases)"/>
    <property type="match status" value="1"/>
</dbReference>
<proteinExistence type="predicted"/>
<dbReference type="InterPro" id="IPR029055">
    <property type="entry name" value="Ntn_hydrolases_N"/>
</dbReference>
<name>A0A0A2TA74_9BACI</name>
<dbReference type="STRING" id="1385514.N782_10790"/>
<protein>
    <submittedName>
        <fullName evidence="2">Major pilin protein FimA</fullName>
    </submittedName>
</protein>
<dbReference type="OrthoDB" id="9790012at2"/>
<evidence type="ECO:0000259" key="1">
    <source>
        <dbReference type="Pfam" id="PF08823"/>
    </source>
</evidence>
<dbReference type="PANTHER" id="PTHR39328">
    <property type="entry name" value="BLL2871 PROTEIN"/>
    <property type="match status" value="1"/>
</dbReference>
<dbReference type="eggNOG" id="COG3342">
    <property type="taxonomic scope" value="Bacteria"/>
</dbReference>
<dbReference type="Pfam" id="PF08823">
    <property type="entry name" value="PG_binding_2"/>
    <property type="match status" value="1"/>
</dbReference>
<reference evidence="2 3" key="1">
    <citation type="journal article" date="2015" name="Stand. Genomic Sci.">
        <title>High quality draft genome sequence of the moderately halophilic bacterium Pontibacillus yanchengensis Y32(T) and comparison among Pontibacillus genomes.</title>
        <authorList>
            <person name="Huang J."/>
            <person name="Qiao Z.X."/>
            <person name="Tang J.W."/>
            <person name="Wang G."/>
        </authorList>
    </citation>
    <scope>NUCLEOTIDE SEQUENCE [LARGE SCALE GENOMIC DNA]</scope>
    <source>
        <strain evidence="2 3">Y32</strain>
    </source>
</reference>
<dbReference type="RefSeq" id="WP_036819222.1">
    <property type="nucleotide sequence ID" value="NZ_AVBF01000024.1"/>
</dbReference>
<dbReference type="InterPro" id="IPR014927">
    <property type="entry name" value="PG-bd_2"/>
</dbReference>
<dbReference type="EMBL" id="AVBF01000024">
    <property type="protein sequence ID" value="KGP72727.1"/>
    <property type="molecule type" value="Genomic_DNA"/>
</dbReference>
<accession>A0A0A2TA74</accession>
<gene>
    <name evidence="2" type="ORF">N782_10790</name>
</gene>
<evidence type="ECO:0000313" key="2">
    <source>
        <dbReference type="EMBL" id="KGP72727.1"/>
    </source>
</evidence>
<comment type="caution">
    <text evidence="2">The sequence shown here is derived from an EMBL/GenBank/DDBJ whole genome shotgun (WGS) entry which is preliminary data.</text>
</comment>
<sequence>MSNSANNLVATFSIVGYDPATGELGVAVQSKFLGVGSVVPWAKAGVGAVATQSLANPSYGPKGLSLLEEGEEPEEVIKQLTAEDSGRDMRQVGIVDAKGRAATYTGVSCYSYAGGLTGEHYAAQGNILVGQETIQAMGQAFEKNTGSLADRLLKALDEGQQAGGDKRGKQSAALYVVKEQGGYGGYNDRFIDLRVDDHDHPIRELNRIYHLQQLYFGVTKEENIAEIKGEVKDELREQLKRLGYIPTVYVVDSILYKNFTAFLHRENFEERELEEGKIDLEVLDFMKYKSV</sequence>
<dbReference type="AlphaFoldDB" id="A0A0A2TA74"/>
<dbReference type="PANTHER" id="PTHR39328:SF1">
    <property type="entry name" value="BLL2871 PROTEIN"/>
    <property type="match status" value="1"/>
</dbReference>
<organism evidence="2 3">
    <name type="scientific">Pontibacillus yanchengensis Y32</name>
    <dbReference type="NCBI Taxonomy" id="1385514"/>
    <lineage>
        <taxon>Bacteria</taxon>
        <taxon>Bacillati</taxon>
        <taxon>Bacillota</taxon>
        <taxon>Bacilli</taxon>
        <taxon>Bacillales</taxon>
        <taxon>Bacillaceae</taxon>
        <taxon>Pontibacillus</taxon>
    </lineage>
</organism>
<dbReference type="Gene3D" id="3.60.20.10">
    <property type="entry name" value="Glutamine Phosphoribosylpyrophosphate, subunit 1, domain 1"/>
    <property type="match status" value="1"/>
</dbReference>
<dbReference type="InterPro" id="IPR010430">
    <property type="entry name" value="DUF1028"/>
</dbReference>
<evidence type="ECO:0000313" key="3">
    <source>
        <dbReference type="Proteomes" id="UP000030147"/>
    </source>
</evidence>
<feature type="domain" description="Putative peptidoglycan binding" evidence="1">
    <location>
        <begin position="219"/>
        <end position="286"/>
    </location>
</feature>
<dbReference type="Proteomes" id="UP000030147">
    <property type="component" value="Unassembled WGS sequence"/>
</dbReference>
<keyword evidence="3" id="KW-1185">Reference proteome</keyword>
<dbReference type="Pfam" id="PF06267">
    <property type="entry name" value="DUF1028"/>
    <property type="match status" value="1"/>
</dbReference>